<dbReference type="InterPro" id="IPR004119">
    <property type="entry name" value="EcKL"/>
</dbReference>
<dbReference type="Pfam" id="PF02958">
    <property type="entry name" value="EcKL"/>
    <property type="match status" value="1"/>
</dbReference>
<dbReference type="PANTHER" id="PTHR11012:SF56">
    <property type="entry name" value="CHK KINASE-LIKE DOMAIN-CONTAINING PROTEIN-RELATED"/>
    <property type="match status" value="1"/>
</dbReference>
<accession>R4WPG3</accession>
<dbReference type="PANTHER" id="PTHR11012">
    <property type="entry name" value="PROTEIN KINASE-LIKE DOMAIN-CONTAINING"/>
    <property type="match status" value="1"/>
</dbReference>
<protein>
    <submittedName>
        <fullName evidence="1">Unkown protein</fullName>
    </submittedName>
</protein>
<evidence type="ECO:0000313" key="1">
    <source>
        <dbReference type="EMBL" id="BAN20756.1"/>
    </source>
</evidence>
<name>R4WPG3_RIPPE</name>
<proteinExistence type="evidence at transcript level"/>
<dbReference type="AlphaFoldDB" id="R4WPG3"/>
<reference evidence="1" key="1">
    <citation type="journal article" date="2013" name="PLoS ONE">
        <title>Gene expression in gut symbiotic organ of stinkbug affected by extracellular bacterial symbiont.</title>
        <authorList>
            <person name="Futahashi R."/>
            <person name="Tanaka K."/>
            <person name="Tanahashi M."/>
            <person name="Nikoh N."/>
            <person name="Kikuchi Y."/>
            <person name="Lee B.L."/>
            <person name="Fukatsu T."/>
        </authorList>
    </citation>
    <scope>NUCLEOTIDE SEQUENCE</scope>
    <source>
        <tissue evidence="1">Midgut</tissue>
    </source>
</reference>
<dbReference type="EMBL" id="AK417541">
    <property type="protein sequence ID" value="BAN20756.1"/>
    <property type="molecule type" value="mRNA"/>
</dbReference>
<sequence length="129" mass="15343">MIFYNNPCYDVHFFIYSSLRTESFERIPELLRIYYESLAKNLKLLEYDDIPTFEYIEESFNKLNTYGLQVAISFRPIVTGLYPMSKLKEMYPDDFEKYFTYACVHYGGDGILKAVQESLKYFKKIGVLK</sequence>
<organism evidence="1">
    <name type="scientific">Riptortus pedestris</name>
    <name type="common">Bean bug</name>
    <dbReference type="NCBI Taxonomy" id="329032"/>
    <lineage>
        <taxon>Eukaryota</taxon>
        <taxon>Metazoa</taxon>
        <taxon>Ecdysozoa</taxon>
        <taxon>Arthropoda</taxon>
        <taxon>Hexapoda</taxon>
        <taxon>Insecta</taxon>
        <taxon>Pterygota</taxon>
        <taxon>Neoptera</taxon>
        <taxon>Paraneoptera</taxon>
        <taxon>Hemiptera</taxon>
        <taxon>Heteroptera</taxon>
        <taxon>Panheteroptera</taxon>
        <taxon>Pentatomomorpha</taxon>
        <taxon>Coreoidea</taxon>
        <taxon>Alydidae</taxon>
        <taxon>Riptortus</taxon>
    </lineage>
</organism>